<reference evidence="1 2" key="1">
    <citation type="submission" date="2019-08" db="EMBL/GenBank/DDBJ databases">
        <title>Deep-cultivation of Planctomycetes and their phenomic and genomic characterization uncovers novel biology.</title>
        <authorList>
            <person name="Wiegand S."/>
            <person name="Jogler M."/>
            <person name="Boedeker C."/>
            <person name="Pinto D."/>
            <person name="Vollmers J."/>
            <person name="Rivas-Marin E."/>
            <person name="Kohn T."/>
            <person name="Peeters S.H."/>
            <person name="Heuer A."/>
            <person name="Rast P."/>
            <person name="Oberbeckmann S."/>
            <person name="Bunk B."/>
            <person name="Jeske O."/>
            <person name="Meyerdierks A."/>
            <person name="Storesund J.E."/>
            <person name="Kallscheuer N."/>
            <person name="Luecker S."/>
            <person name="Lage O.M."/>
            <person name="Pohl T."/>
            <person name="Merkel B.J."/>
            <person name="Hornburger P."/>
            <person name="Mueller R.-W."/>
            <person name="Bruemmer F."/>
            <person name="Labrenz M."/>
            <person name="Spormann A.M."/>
            <person name="Op den Camp H."/>
            <person name="Overmann J."/>
            <person name="Amann R."/>
            <person name="Jetten M.S.M."/>
            <person name="Mascher T."/>
            <person name="Medema M.H."/>
            <person name="Devos D.P."/>
            <person name="Kaster A.-K."/>
            <person name="Ovreas L."/>
            <person name="Rohde M."/>
            <person name="Galperin M.Y."/>
            <person name="Jogler C."/>
        </authorList>
    </citation>
    <scope>NUCLEOTIDE SEQUENCE [LARGE SCALE GENOMIC DNA]</scope>
    <source>
        <strain evidence="1 2">OJF2</strain>
    </source>
</reference>
<keyword evidence="2" id="KW-1185">Reference proteome</keyword>
<dbReference type="KEGG" id="agv:OJF2_33090"/>
<dbReference type="CDD" id="cd20169">
    <property type="entry name" value="Peptidase_M90_mtfA"/>
    <property type="match status" value="1"/>
</dbReference>
<proteinExistence type="predicted"/>
<evidence type="ECO:0000313" key="2">
    <source>
        <dbReference type="Proteomes" id="UP000324233"/>
    </source>
</evidence>
<dbReference type="PANTHER" id="PTHR30164">
    <property type="entry name" value="MTFA PEPTIDASE"/>
    <property type="match status" value="1"/>
</dbReference>
<sequence length="279" mass="31763">MFGFLRRRRRDRIRSRPFPDEWLRVIRRNVPMFGRLPEADRRELLGHVQVFVVEKNYEGCGGLELTEEIRVTIAAAACILLLHRRTDYFPGLITILVYPDAYVAPATTHIGGGILMEGDQIRLGEAWKGGVVVVSWRDLMETAAGRDDGRNLVLHEFAHLLDMEDGAVDGTPVLEGRGRYARWSSVMEHAFERLRRDRALGRYSVLDKYGATDPAEFFAVATEAFFEKAAPLRRRHPELYEELAAFYRQDPARWDRPASLVLVDPEGDEDEVPAVEGPS</sequence>
<gene>
    <name evidence="1" type="primary">mtfA</name>
    <name evidence="1" type="ORF">OJF2_33090</name>
</gene>
<organism evidence="1 2">
    <name type="scientific">Aquisphaera giovannonii</name>
    <dbReference type="NCBI Taxonomy" id="406548"/>
    <lineage>
        <taxon>Bacteria</taxon>
        <taxon>Pseudomonadati</taxon>
        <taxon>Planctomycetota</taxon>
        <taxon>Planctomycetia</taxon>
        <taxon>Isosphaerales</taxon>
        <taxon>Isosphaeraceae</taxon>
        <taxon>Aquisphaera</taxon>
    </lineage>
</organism>
<accession>A0A5B9W3D1</accession>
<dbReference type="EMBL" id="CP042997">
    <property type="protein sequence ID" value="QEH34767.1"/>
    <property type="molecule type" value="Genomic_DNA"/>
</dbReference>
<dbReference type="GO" id="GO:0004177">
    <property type="term" value="F:aminopeptidase activity"/>
    <property type="evidence" value="ECO:0007669"/>
    <property type="project" value="TreeGrafter"/>
</dbReference>
<protein>
    <submittedName>
        <fullName evidence="1">Protein MtfA</fullName>
    </submittedName>
</protein>
<dbReference type="InterPro" id="IPR024079">
    <property type="entry name" value="MetalloPept_cat_dom_sf"/>
</dbReference>
<dbReference type="PANTHER" id="PTHR30164:SF2">
    <property type="entry name" value="PROTEIN MTFA"/>
    <property type="match status" value="1"/>
</dbReference>
<dbReference type="InterPro" id="IPR042252">
    <property type="entry name" value="MtfA_N"/>
</dbReference>
<dbReference type="Pfam" id="PF06167">
    <property type="entry name" value="Peptidase_M90"/>
    <property type="match status" value="1"/>
</dbReference>
<dbReference type="SUPFAM" id="SSF55486">
    <property type="entry name" value="Metalloproteases ('zincins'), catalytic domain"/>
    <property type="match status" value="1"/>
</dbReference>
<dbReference type="Proteomes" id="UP000324233">
    <property type="component" value="Chromosome"/>
</dbReference>
<dbReference type="RefSeq" id="WP_148594640.1">
    <property type="nucleotide sequence ID" value="NZ_CP042997.1"/>
</dbReference>
<dbReference type="GO" id="GO:0008237">
    <property type="term" value="F:metallopeptidase activity"/>
    <property type="evidence" value="ECO:0007669"/>
    <property type="project" value="InterPro"/>
</dbReference>
<dbReference type="GO" id="GO:0005829">
    <property type="term" value="C:cytosol"/>
    <property type="evidence" value="ECO:0007669"/>
    <property type="project" value="TreeGrafter"/>
</dbReference>
<dbReference type="InterPro" id="IPR010384">
    <property type="entry name" value="MtfA_fam"/>
</dbReference>
<name>A0A5B9W3D1_9BACT</name>
<dbReference type="Gene3D" id="3.40.390.10">
    <property type="entry name" value="Collagenase (Catalytic Domain)"/>
    <property type="match status" value="1"/>
</dbReference>
<dbReference type="Gene3D" id="1.10.472.150">
    <property type="entry name" value="Glucose-regulated metallo-peptidase M90, N-terminal domain"/>
    <property type="match status" value="1"/>
</dbReference>
<dbReference type="OrthoDB" id="9786424at2"/>
<dbReference type="AlphaFoldDB" id="A0A5B9W3D1"/>
<evidence type="ECO:0000313" key="1">
    <source>
        <dbReference type="EMBL" id="QEH34767.1"/>
    </source>
</evidence>